<dbReference type="InterPro" id="IPR011545">
    <property type="entry name" value="DEAD/DEAH_box_helicase_dom"/>
</dbReference>
<dbReference type="CDD" id="cd17942">
    <property type="entry name" value="DEADc_DDX18"/>
    <property type="match status" value="1"/>
</dbReference>
<comment type="similarity">
    <text evidence="6">Belongs to the DEAD box helicase family. DDX18/HAS1 subfamily.</text>
</comment>
<dbReference type="SMART" id="SM01178">
    <property type="entry name" value="DUF4217"/>
    <property type="match status" value="1"/>
</dbReference>
<dbReference type="InterPro" id="IPR014001">
    <property type="entry name" value="Helicase_ATP-bd"/>
</dbReference>
<dbReference type="GO" id="GO:0016887">
    <property type="term" value="F:ATP hydrolysis activity"/>
    <property type="evidence" value="ECO:0007669"/>
    <property type="project" value="RHEA"/>
</dbReference>
<keyword evidence="4 8" id="KW-0067">ATP-binding</keyword>
<evidence type="ECO:0000256" key="5">
    <source>
        <dbReference type="ARBA" id="ARBA00022884"/>
    </source>
</evidence>
<keyword evidence="2 8" id="KW-0378">Hydrolase</keyword>
<dbReference type="PROSITE" id="PS51192">
    <property type="entry name" value="HELICASE_ATP_BIND_1"/>
    <property type="match status" value="1"/>
</dbReference>
<dbReference type="InterPro" id="IPR025313">
    <property type="entry name" value="SPB4-like_CTE"/>
</dbReference>
<feature type="non-terminal residue" evidence="13">
    <location>
        <position position="1"/>
    </location>
</feature>
<protein>
    <recommendedName>
        <fullName evidence="9">ATP-dependent RNA helicase</fullName>
        <ecNumber evidence="9">3.6.4.13</ecNumber>
    </recommendedName>
</protein>
<dbReference type="SUPFAM" id="SSF52540">
    <property type="entry name" value="P-loop containing nucleoside triphosphate hydrolases"/>
    <property type="match status" value="2"/>
</dbReference>
<evidence type="ECO:0000259" key="12">
    <source>
        <dbReference type="PROSITE" id="PS51194"/>
    </source>
</evidence>
<dbReference type="InterPro" id="IPR000629">
    <property type="entry name" value="RNA-helicase_DEAD-box_CS"/>
</dbReference>
<sequence>GSNRPDEEGWEEPAADAGPTEPERNQQNPAEEEEAEETPLKKQKKRKKKRKLADGDAAQKKIRTEEEDGLDINDEAVEEEEPELPTGLTGAFEDTSFASLTGLVGDHLLRAIKEMGFDHMTEIQHKTIRPLLEGRDILAAAKTGSGKTLAFLIPSIELINKLKFMPRNGTGVVILSPTRELAMQTYGVLKELMAHDVHTFGLIMGGSNRSAEAQRLANGVNIMVATPGRLLDHLQVRRWNCRLVLHQSLGSAFGLRVVSSQNTPGFMFKNLQCLIIDEADRILEVGFEEELKQIIKLLPKKRQTMLFSATQTRRVEDLARISLKKEPLYVGVDDHKDSATVDGLEQGYVVCPSEKRFLLLFTFLKKNRRKKLMVFFSSCMSVKFHYELLNYIDLPVMAIHGKQKQTKRTTTFFQFCNADSGILLCTDVAARGLDIPEVDWIVQYDPPDDPKVSPGRGGRHRVARTLTSDLYLCPGLQEYIHRVGRTARGIDGRGHALLILRPQELGFLRFLKQAKVPLSEFEFSWSKISDIQSQLEKLIEKNYYLHKSAQEAYKSYVRAYDSHSLKQIYSVDTLNLPMVALSFGFTVPPYVDLSILFCSAKGPGPSGPSGPGVNRSCFRSMFRYVHSSKGLKLQKRGGGGGFGYQKAKNVRKSRIFKHVSRGPSDRRQFSR</sequence>
<keyword evidence="5 9" id="KW-0694">RNA-binding</keyword>
<feature type="compositionally biased region" description="Basic and acidic residues" evidence="10">
    <location>
        <begin position="52"/>
        <end position="64"/>
    </location>
</feature>
<evidence type="ECO:0000256" key="4">
    <source>
        <dbReference type="ARBA" id="ARBA00022840"/>
    </source>
</evidence>
<feature type="domain" description="Helicase ATP-binding" evidence="11">
    <location>
        <begin position="128"/>
        <end position="329"/>
    </location>
</feature>
<dbReference type="EC" id="3.6.4.13" evidence="9"/>
<comment type="function">
    <text evidence="9">RNA helicase.</text>
</comment>
<comment type="catalytic activity">
    <reaction evidence="7 9">
        <text>ATP + H2O = ADP + phosphate + H(+)</text>
        <dbReference type="Rhea" id="RHEA:13065"/>
        <dbReference type="ChEBI" id="CHEBI:15377"/>
        <dbReference type="ChEBI" id="CHEBI:15378"/>
        <dbReference type="ChEBI" id="CHEBI:30616"/>
        <dbReference type="ChEBI" id="CHEBI:43474"/>
        <dbReference type="ChEBI" id="CHEBI:456216"/>
        <dbReference type="EC" id="3.6.4.13"/>
    </reaction>
</comment>
<feature type="region of interest" description="Disordered" evidence="10">
    <location>
        <begin position="1"/>
        <end position="90"/>
    </location>
</feature>
<dbReference type="STRING" id="33528.ENSGAFP00000028141"/>
<dbReference type="Gene3D" id="3.40.50.300">
    <property type="entry name" value="P-loop containing nucleotide triphosphate hydrolases"/>
    <property type="match status" value="2"/>
</dbReference>
<dbReference type="Pfam" id="PF13959">
    <property type="entry name" value="CTE_SPB4"/>
    <property type="match status" value="1"/>
</dbReference>
<evidence type="ECO:0000313" key="14">
    <source>
        <dbReference type="Proteomes" id="UP000250572"/>
    </source>
</evidence>
<feature type="compositionally biased region" description="Acidic residues" evidence="10">
    <location>
        <begin position="65"/>
        <end position="83"/>
    </location>
</feature>
<dbReference type="PROSITE" id="PS51194">
    <property type="entry name" value="HELICASE_CTER"/>
    <property type="match status" value="1"/>
</dbReference>
<dbReference type="GO" id="GO:0005524">
    <property type="term" value="F:ATP binding"/>
    <property type="evidence" value="ECO:0007669"/>
    <property type="project" value="UniProtKB-UniRule"/>
</dbReference>
<keyword evidence="1 8" id="KW-0547">Nucleotide-binding</keyword>
<dbReference type="InterPro" id="IPR044773">
    <property type="entry name" value="DDX18/Has1_DEADc"/>
</dbReference>
<accession>A0A315W5E3</accession>
<proteinExistence type="inferred from homology"/>
<dbReference type="Proteomes" id="UP000250572">
    <property type="component" value="Unassembled WGS sequence"/>
</dbReference>
<reference evidence="13 14" key="1">
    <citation type="journal article" date="2018" name="G3 (Bethesda)">
        <title>A High-Quality Reference Genome for the Invasive Mosquitofish Gambusia affinis Using a Chicago Library.</title>
        <authorList>
            <person name="Hoffberg S.L."/>
            <person name="Troendle N.J."/>
            <person name="Glenn T.C."/>
            <person name="Mahmud O."/>
            <person name="Louha S."/>
            <person name="Chalopin D."/>
            <person name="Bennetzen J.L."/>
            <person name="Mauricio R."/>
        </authorList>
    </citation>
    <scope>NUCLEOTIDE SEQUENCE [LARGE SCALE GENOMIC DNA]</scope>
    <source>
        <strain evidence="13">NE01/NJP1002.9</strain>
        <tissue evidence="13">Muscle</tissue>
    </source>
</reference>
<keyword evidence="3 8" id="KW-0347">Helicase</keyword>
<dbReference type="SMART" id="SM00487">
    <property type="entry name" value="DEXDc"/>
    <property type="match status" value="1"/>
</dbReference>
<dbReference type="PANTHER" id="PTHR24031">
    <property type="entry name" value="RNA HELICASE"/>
    <property type="match status" value="1"/>
</dbReference>
<name>A0A315W5E3_GAMAF</name>
<evidence type="ECO:0000259" key="11">
    <source>
        <dbReference type="PROSITE" id="PS51192"/>
    </source>
</evidence>
<evidence type="ECO:0000256" key="3">
    <source>
        <dbReference type="ARBA" id="ARBA00022806"/>
    </source>
</evidence>
<organism evidence="13 14">
    <name type="scientific">Gambusia affinis</name>
    <name type="common">Western mosquitofish</name>
    <name type="synonym">Heterandria affinis</name>
    <dbReference type="NCBI Taxonomy" id="33528"/>
    <lineage>
        <taxon>Eukaryota</taxon>
        <taxon>Metazoa</taxon>
        <taxon>Chordata</taxon>
        <taxon>Craniata</taxon>
        <taxon>Vertebrata</taxon>
        <taxon>Euteleostomi</taxon>
        <taxon>Actinopterygii</taxon>
        <taxon>Neopterygii</taxon>
        <taxon>Teleostei</taxon>
        <taxon>Neoteleostei</taxon>
        <taxon>Acanthomorphata</taxon>
        <taxon>Ovalentaria</taxon>
        <taxon>Atherinomorphae</taxon>
        <taxon>Cyprinodontiformes</taxon>
        <taxon>Poeciliidae</taxon>
        <taxon>Poeciliinae</taxon>
        <taxon>Gambusia</taxon>
    </lineage>
</organism>
<comment type="caution">
    <text evidence="13">The sequence shown here is derived from an EMBL/GenBank/DDBJ whole genome shotgun (WGS) entry which is preliminary data.</text>
</comment>
<evidence type="ECO:0000256" key="6">
    <source>
        <dbReference type="ARBA" id="ARBA00024357"/>
    </source>
</evidence>
<dbReference type="InterPro" id="IPR027417">
    <property type="entry name" value="P-loop_NTPase"/>
</dbReference>
<evidence type="ECO:0000256" key="7">
    <source>
        <dbReference type="ARBA" id="ARBA00047984"/>
    </source>
</evidence>
<dbReference type="Pfam" id="PF00271">
    <property type="entry name" value="Helicase_C"/>
    <property type="match status" value="1"/>
</dbReference>
<gene>
    <name evidence="13" type="ORF">CCH79_00020780</name>
</gene>
<comment type="domain">
    <text evidence="9">The Q motif is unique to and characteristic of the DEAD box family of RNA helicases and controls ATP binding and hydrolysis.</text>
</comment>
<keyword evidence="14" id="KW-1185">Reference proteome</keyword>
<dbReference type="AlphaFoldDB" id="A0A315W5E3"/>
<evidence type="ECO:0000256" key="1">
    <source>
        <dbReference type="ARBA" id="ARBA00022741"/>
    </source>
</evidence>
<dbReference type="GO" id="GO:0003723">
    <property type="term" value="F:RNA binding"/>
    <property type="evidence" value="ECO:0007669"/>
    <property type="project" value="UniProtKB-UniRule"/>
</dbReference>
<dbReference type="PROSITE" id="PS00039">
    <property type="entry name" value="DEAD_ATP_HELICASE"/>
    <property type="match status" value="1"/>
</dbReference>
<dbReference type="CDD" id="cd18787">
    <property type="entry name" value="SF2_C_DEAD"/>
    <property type="match status" value="1"/>
</dbReference>
<dbReference type="Pfam" id="PF00270">
    <property type="entry name" value="DEAD"/>
    <property type="match status" value="1"/>
</dbReference>
<feature type="compositionally biased region" description="Basic residues" evidence="10">
    <location>
        <begin position="41"/>
        <end position="51"/>
    </location>
</feature>
<evidence type="ECO:0000256" key="8">
    <source>
        <dbReference type="RuleBase" id="RU000492"/>
    </source>
</evidence>
<dbReference type="InterPro" id="IPR001650">
    <property type="entry name" value="Helicase_C-like"/>
</dbReference>
<evidence type="ECO:0000256" key="10">
    <source>
        <dbReference type="SAM" id="MobiDB-lite"/>
    </source>
</evidence>
<dbReference type="GO" id="GO:0003724">
    <property type="term" value="F:RNA helicase activity"/>
    <property type="evidence" value="ECO:0007669"/>
    <property type="project" value="UniProtKB-EC"/>
</dbReference>
<feature type="domain" description="Helicase C-terminal" evidence="12">
    <location>
        <begin position="343"/>
        <end position="539"/>
    </location>
</feature>
<dbReference type="EMBL" id="NHOQ01000317">
    <property type="protein sequence ID" value="PWA31078.1"/>
    <property type="molecule type" value="Genomic_DNA"/>
</dbReference>
<dbReference type="SMART" id="SM00490">
    <property type="entry name" value="HELICc"/>
    <property type="match status" value="1"/>
</dbReference>
<evidence type="ECO:0000313" key="13">
    <source>
        <dbReference type="EMBL" id="PWA31078.1"/>
    </source>
</evidence>
<feature type="non-terminal residue" evidence="13">
    <location>
        <position position="671"/>
    </location>
</feature>
<evidence type="ECO:0000256" key="2">
    <source>
        <dbReference type="ARBA" id="ARBA00022801"/>
    </source>
</evidence>
<evidence type="ECO:0000256" key="9">
    <source>
        <dbReference type="RuleBase" id="RU365068"/>
    </source>
</evidence>